<proteinExistence type="predicted"/>
<evidence type="ECO:0000313" key="1">
    <source>
        <dbReference type="EMBL" id="OAV01603.1"/>
    </source>
</evidence>
<dbReference type="EMBL" id="LXHE01000003">
    <property type="protein sequence ID" value="OAV01603.1"/>
    <property type="molecule type" value="Genomic_DNA"/>
</dbReference>
<protein>
    <submittedName>
        <fullName evidence="1">Uncharacterized protein</fullName>
    </submittedName>
</protein>
<gene>
    <name evidence="1" type="ORF">AO382_0650</name>
</gene>
<comment type="caution">
    <text evidence="1">The sequence shown here is derived from an EMBL/GenBank/DDBJ whole genome shotgun (WGS) entry which is preliminary data.</text>
</comment>
<dbReference type="Proteomes" id="UP000078446">
    <property type="component" value="Unassembled WGS sequence"/>
</dbReference>
<evidence type="ECO:0000313" key="2">
    <source>
        <dbReference type="Proteomes" id="UP000078446"/>
    </source>
</evidence>
<name>A0A7Z0UZF5_MORCA</name>
<reference evidence="1 2" key="1">
    <citation type="journal article" date="2016" name="Genome Biol. Evol.">
        <title>Comparative Genomic Analyses of the Moraxella catarrhalis Serosensitive and Seroresistant Lineages Demonstrate Their Independent Evolution.</title>
        <authorList>
            <person name="Earl J.P."/>
            <person name="de Vries S.P."/>
            <person name="Ahmed A."/>
            <person name="Powell E."/>
            <person name="Schultz M.P."/>
            <person name="Hermans P.W."/>
            <person name="Hill D.J."/>
            <person name="Zhou Z."/>
            <person name="Constantinidou C.I."/>
            <person name="Hu F.Z."/>
            <person name="Bootsma H.J."/>
            <person name="Ehrlich G.D."/>
        </authorList>
    </citation>
    <scope>NUCLEOTIDE SEQUENCE [LARGE SCALE GENOMIC DNA]</scope>
    <source>
        <strain evidence="1 2">Z7574</strain>
    </source>
</reference>
<accession>A0A7Z0UZF5</accession>
<organism evidence="1 2">
    <name type="scientific">Moraxella catarrhalis</name>
    <name type="common">Branhamella catarrhalis</name>
    <dbReference type="NCBI Taxonomy" id="480"/>
    <lineage>
        <taxon>Bacteria</taxon>
        <taxon>Pseudomonadati</taxon>
        <taxon>Pseudomonadota</taxon>
        <taxon>Gammaproteobacteria</taxon>
        <taxon>Moraxellales</taxon>
        <taxon>Moraxellaceae</taxon>
        <taxon>Moraxella</taxon>
    </lineage>
</organism>
<sequence length="54" mass="6414">MRAYPQDEQNCIVSEVQKLINPVMQSIFDKDMVSNTAYKNPMVRHYFRQVMGVY</sequence>
<dbReference type="AlphaFoldDB" id="A0A7Z0UZF5"/>